<sequence length="476" mass="53995">MKELIKLKISPPYFLASTNKLNIKLASKNALHAAVTPLLIITSFEVGYKTMKFTDIALRPISAQLPVGHDPKELDLFSDLKRNVNRLSSFVSPAPWKEIYTASELLLTQHSKDFRCASYYCVSACRIDGLMGAVNGLNVLNDLSIVYWHTAFPAVNKPNARIQSFDWVAEQMPLALSKIKVSLKDLPLVEAGHHLALNIEQELQRQLGKQAPSLGPVRRQFTEWKDQLDEQAEKELAKQKQRQLPTPAPAPEVTSQPAAEQPPVKKQAAIRTLPAWCYWLATVFTLGCLVFSIVAVRQYLYQRDIKTATAEQLESITSRLIQAEPYFKHRLKEEVLTRTHDLLMDWTAFPGRVYEHQTLEELANNVNTLYPDSIAAKESVSQYRAGKAALAQDYLLINDQFKRARTIIANAALVDDSENISAAYRFSNTLFPFLGRLDYLEKGHINHDDILKAQKTLSAYQYRLMELTHNFENKNQ</sequence>
<feature type="transmembrane region" description="Helical" evidence="2">
    <location>
        <begin position="273"/>
        <end position="296"/>
    </location>
</feature>
<dbReference type="EMBL" id="JACYTP010000001">
    <property type="protein sequence ID" value="MBD8511638.1"/>
    <property type="molecule type" value="Genomic_DNA"/>
</dbReference>
<name>A0ABR9BGG7_9GAMM</name>
<keyword evidence="5" id="KW-1185">Reference proteome</keyword>
<evidence type="ECO:0000256" key="2">
    <source>
        <dbReference type="SAM" id="Phobius"/>
    </source>
</evidence>
<feature type="domain" description="ImpA N-terminal" evidence="3">
    <location>
        <begin position="58"/>
        <end position="169"/>
    </location>
</feature>
<feature type="region of interest" description="Disordered" evidence="1">
    <location>
        <begin position="232"/>
        <end position="264"/>
    </location>
</feature>
<reference evidence="4 5" key="1">
    <citation type="submission" date="2020-09" db="EMBL/GenBank/DDBJ databases">
        <title>Photobacterium sp. CAU 1568 isolated from sand of Sido Beach.</title>
        <authorList>
            <person name="Kim W."/>
        </authorList>
    </citation>
    <scope>NUCLEOTIDE SEQUENCE [LARGE SCALE GENOMIC DNA]</scope>
    <source>
        <strain evidence="4 5">CAU 1568</strain>
    </source>
</reference>
<dbReference type="Pfam" id="PF06812">
    <property type="entry name" value="ImpA_N"/>
    <property type="match status" value="1"/>
</dbReference>
<proteinExistence type="predicted"/>
<dbReference type="RefSeq" id="WP_192014466.1">
    <property type="nucleotide sequence ID" value="NZ_JACYTP010000001.1"/>
</dbReference>
<keyword evidence="2" id="KW-1133">Transmembrane helix</keyword>
<protein>
    <submittedName>
        <fullName evidence="4">Type VI secretion system ImpA family N-terminal domain-containing protein</fullName>
    </submittedName>
</protein>
<gene>
    <name evidence="4" type="ORF">IFO68_02820</name>
</gene>
<keyword evidence="2" id="KW-0812">Transmembrane</keyword>
<organism evidence="4 5">
    <name type="scientific">Photobacterium arenosum</name>
    <dbReference type="NCBI Taxonomy" id="2774143"/>
    <lineage>
        <taxon>Bacteria</taxon>
        <taxon>Pseudomonadati</taxon>
        <taxon>Pseudomonadota</taxon>
        <taxon>Gammaproteobacteria</taxon>
        <taxon>Vibrionales</taxon>
        <taxon>Vibrionaceae</taxon>
        <taxon>Photobacterium</taxon>
    </lineage>
</organism>
<dbReference type="PANTHER" id="PTHR37024:SF5">
    <property type="entry name" value="IMPA N-TERMINAL DOMAIN-CONTAINING PROTEIN"/>
    <property type="match status" value="1"/>
</dbReference>
<comment type="caution">
    <text evidence="4">The sequence shown here is derived from an EMBL/GenBank/DDBJ whole genome shotgun (WGS) entry which is preliminary data.</text>
</comment>
<evidence type="ECO:0000313" key="5">
    <source>
        <dbReference type="Proteomes" id="UP000649768"/>
    </source>
</evidence>
<dbReference type="InterPro" id="IPR010657">
    <property type="entry name" value="ImpA_N"/>
</dbReference>
<accession>A0ABR9BGG7</accession>
<dbReference type="Proteomes" id="UP000649768">
    <property type="component" value="Unassembled WGS sequence"/>
</dbReference>
<evidence type="ECO:0000256" key="1">
    <source>
        <dbReference type="SAM" id="MobiDB-lite"/>
    </source>
</evidence>
<keyword evidence="2" id="KW-0472">Membrane</keyword>
<evidence type="ECO:0000259" key="3">
    <source>
        <dbReference type="Pfam" id="PF06812"/>
    </source>
</evidence>
<evidence type="ECO:0000313" key="4">
    <source>
        <dbReference type="EMBL" id="MBD8511638.1"/>
    </source>
</evidence>
<dbReference type="PANTHER" id="PTHR37024">
    <property type="entry name" value="TYPE VI SECRETION SYSTEM DUF2094 AND IMPA-RELATED DOMAIN PROTEIN"/>
    <property type="match status" value="1"/>
</dbReference>